<dbReference type="RefSeq" id="WP_198453213.1">
    <property type="nucleotide sequence ID" value="NZ_CP053562.1"/>
</dbReference>
<keyword evidence="2" id="KW-1185">Reference proteome</keyword>
<protein>
    <submittedName>
        <fullName evidence="1">Uncharacterized protein</fullName>
    </submittedName>
</protein>
<dbReference type="Proteomes" id="UP000192422">
    <property type="component" value="Chromosome"/>
</dbReference>
<reference evidence="1 2" key="1">
    <citation type="submission" date="2020-05" db="EMBL/GenBank/DDBJ databases">
        <title>Thioclava electrotropha strain Elox9 finished genome.</title>
        <authorList>
            <person name="Rowe A.R."/>
            <person name="Wilbanks E.G."/>
        </authorList>
    </citation>
    <scope>NUCLEOTIDE SEQUENCE [LARGE SCALE GENOMIC DNA]</scope>
    <source>
        <strain evidence="1 2">Elox9</strain>
    </source>
</reference>
<gene>
    <name evidence="1" type="ORF">AKL02_017980</name>
</gene>
<evidence type="ECO:0000313" key="1">
    <source>
        <dbReference type="EMBL" id="QPZ92588.1"/>
    </source>
</evidence>
<proteinExistence type="predicted"/>
<sequence>MLDETARTVRLRLKDSFKQTSLYAGEYVWMNDRKKNTRDGVAGLDAYKIEGSFTYPSLMTGRVTEASAFGGGQLTLKPSNKEPVARDFKLGTSAGRY</sequence>
<accession>A0ABX6YXX5</accession>
<evidence type="ECO:0000313" key="2">
    <source>
        <dbReference type="Proteomes" id="UP000192422"/>
    </source>
</evidence>
<name>A0ABX6YXX5_9RHOB</name>
<dbReference type="EMBL" id="CP053562">
    <property type="protein sequence ID" value="QPZ92588.1"/>
    <property type="molecule type" value="Genomic_DNA"/>
</dbReference>
<organism evidence="1 2">
    <name type="scientific">Thioclava electrotropha</name>
    <dbReference type="NCBI Taxonomy" id="1549850"/>
    <lineage>
        <taxon>Bacteria</taxon>
        <taxon>Pseudomonadati</taxon>
        <taxon>Pseudomonadota</taxon>
        <taxon>Alphaproteobacteria</taxon>
        <taxon>Rhodobacterales</taxon>
        <taxon>Paracoccaceae</taxon>
        <taxon>Thioclava</taxon>
    </lineage>
</organism>